<feature type="signal peptide" evidence="2">
    <location>
        <begin position="1"/>
        <end position="27"/>
    </location>
</feature>
<dbReference type="InterPro" id="IPR011250">
    <property type="entry name" value="OMP/PagP_B-barrel"/>
</dbReference>
<evidence type="ECO:0000256" key="1">
    <source>
        <dbReference type="SAM" id="MobiDB-lite"/>
    </source>
</evidence>
<dbReference type="EMBL" id="CP003944">
    <property type="protein sequence ID" value="AFZ49741.1"/>
    <property type="molecule type" value="Genomic_DNA"/>
</dbReference>
<keyword evidence="4" id="KW-1185">Reference proteome</keyword>
<dbReference type="Proteomes" id="UP000010482">
    <property type="component" value="Chromosome"/>
</dbReference>
<feature type="region of interest" description="Disordered" evidence="1">
    <location>
        <begin position="25"/>
        <end position="61"/>
    </location>
</feature>
<dbReference type="eggNOG" id="COG2335">
    <property type="taxonomic scope" value="Bacteria"/>
</dbReference>
<keyword evidence="2" id="KW-0732">Signal</keyword>
<dbReference type="OrthoDB" id="509458at2"/>
<dbReference type="KEGG" id="dsl:Dacsa_1026"/>
<dbReference type="STRING" id="13035.Dacsa_1026"/>
<name>K9YS29_DACS8</name>
<evidence type="ECO:0000256" key="2">
    <source>
        <dbReference type="SAM" id="SignalP"/>
    </source>
</evidence>
<organism evidence="3 4">
    <name type="scientific">Dactylococcopsis salina (strain PCC 8305)</name>
    <name type="common">Myxobactron salinum</name>
    <dbReference type="NCBI Taxonomy" id="13035"/>
    <lineage>
        <taxon>Bacteria</taxon>
        <taxon>Bacillati</taxon>
        <taxon>Cyanobacteriota</taxon>
        <taxon>Cyanophyceae</taxon>
        <taxon>Nodosilineales</taxon>
        <taxon>Cymatolegaceae</taxon>
        <taxon>Dactylococcopsis</taxon>
    </lineage>
</organism>
<dbReference type="AlphaFoldDB" id="K9YS29"/>
<protein>
    <recommendedName>
        <fullName evidence="5">Outer membrane protein beta-barrel domain-containing protein</fullName>
    </recommendedName>
</protein>
<feature type="chain" id="PRO_5003938550" description="Outer membrane protein beta-barrel domain-containing protein" evidence="2">
    <location>
        <begin position="28"/>
        <end position="206"/>
    </location>
</feature>
<dbReference type="HOGENOM" id="CLU_063860_1_0_3"/>
<dbReference type="SUPFAM" id="SSF56925">
    <property type="entry name" value="OMPA-like"/>
    <property type="match status" value="1"/>
</dbReference>
<reference evidence="3" key="1">
    <citation type="submission" date="2012-04" db="EMBL/GenBank/DDBJ databases">
        <title>Finished genome of Dactylococcopsis salina PCC 8305.</title>
        <authorList>
            <consortium name="US DOE Joint Genome Institute"/>
            <person name="Gugger M."/>
            <person name="Coursin T."/>
            <person name="Rippka R."/>
            <person name="Tandeau De Marsac N."/>
            <person name="Huntemann M."/>
            <person name="Wei C.-L."/>
            <person name="Han J."/>
            <person name="Detter J.C."/>
            <person name="Han C."/>
            <person name="Tapia R."/>
            <person name="Daligault H."/>
            <person name="Chen A."/>
            <person name="Krypides N."/>
            <person name="Mavromatis K."/>
            <person name="Markowitz V."/>
            <person name="Szeto E."/>
            <person name="Ivanova N."/>
            <person name="Ovchinnikova G."/>
            <person name="Pagani I."/>
            <person name="Pati A."/>
            <person name="Goodwin L."/>
            <person name="Peters L."/>
            <person name="Pitluck S."/>
            <person name="Woyke T."/>
            <person name="Kerfeld C."/>
        </authorList>
    </citation>
    <scope>NUCLEOTIDE SEQUENCE [LARGE SCALE GENOMIC DNA]</scope>
    <source>
        <strain evidence="3">PCC 8305</strain>
    </source>
</reference>
<evidence type="ECO:0008006" key="5">
    <source>
        <dbReference type="Google" id="ProtNLM"/>
    </source>
</evidence>
<accession>K9YS29</accession>
<proteinExistence type="predicted"/>
<evidence type="ECO:0000313" key="3">
    <source>
        <dbReference type="EMBL" id="AFZ49741.1"/>
    </source>
</evidence>
<gene>
    <name evidence="3" type="ORF">Dacsa_1026</name>
</gene>
<evidence type="ECO:0000313" key="4">
    <source>
        <dbReference type="Proteomes" id="UP000010482"/>
    </source>
</evidence>
<sequence length="206" mass="21881">MNLTKSFSLALALTPFFWTASTMTAKAQPPTPGESATEASVLSENSNVEEETLAQGRRRRSVSRQPFNPNYLGIGANIGFDGNTALGDTEFAVNGRIKLTPNLSFRPAAVIGENAAFLVPVTYDFAPKNISVAQRSLPPLIPYIGGGAFFTTNDDSEDDLGALVTAGLDVPLSRQLTANAGLNVGFINDGTEWGLLLGVSYNIPRN</sequence>